<dbReference type="SUPFAM" id="SSF103473">
    <property type="entry name" value="MFS general substrate transporter"/>
    <property type="match status" value="1"/>
</dbReference>
<evidence type="ECO:0000313" key="9">
    <source>
        <dbReference type="Proteomes" id="UP000004283"/>
    </source>
</evidence>
<feature type="domain" description="Major facilitator superfamily (MFS) profile" evidence="7">
    <location>
        <begin position="1"/>
        <end position="70"/>
    </location>
</feature>
<dbReference type="EMBL" id="ACKV01000058">
    <property type="protein sequence ID" value="EEJ42301.1"/>
    <property type="molecule type" value="Genomic_DNA"/>
</dbReference>
<dbReference type="Pfam" id="PF07690">
    <property type="entry name" value="MFS_1"/>
    <property type="match status" value="1"/>
</dbReference>
<dbReference type="PANTHER" id="PTHR42718">
    <property type="entry name" value="MAJOR FACILITATOR SUPERFAMILY MULTIDRUG TRANSPORTER MFSC"/>
    <property type="match status" value="1"/>
</dbReference>
<evidence type="ECO:0000256" key="3">
    <source>
        <dbReference type="ARBA" id="ARBA00022692"/>
    </source>
</evidence>
<evidence type="ECO:0000313" key="8">
    <source>
        <dbReference type="EMBL" id="EEJ42301.1"/>
    </source>
</evidence>
<evidence type="ECO:0000256" key="4">
    <source>
        <dbReference type="ARBA" id="ARBA00022989"/>
    </source>
</evidence>
<evidence type="ECO:0000256" key="2">
    <source>
        <dbReference type="ARBA" id="ARBA00022448"/>
    </source>
</evidence>
<dbReference type="PROSITE" id="PS50850">
    <property type="entry name" value="MFS"/>
    <property type="match status" value="1"/>
</dbReference>
<keyword evidence="2" id="KW-0813">Transport</keyword>
<keyword evidence="5 6" id="KW-0472">Membrane</keyword>
<feature type="transmembrane region" description="Helical" evidence="6">
    <location>
        <begin position="27"/>
        <end position="44"/>
    </location>
</feature>
<dbReference type="InterPro" id="IPR011701">
    <property type="entry name" value="MFS"/>
</dbReference>
<protein>
    <recommendedName>
        <fullName evidence="7">Major facilitator superfamily (MFS) profile domain-containing protein</fullName>
    </recommendedName>
</protein>
<comment type="caution">
    <text evidence="8">The sequence shown here is derived from an EMBL/GenBank/DDBJ whole genome shotgun (WGS) entry which is preliminary data.</text>
</comment>
<keyword evidence="4 6" id="KW-1133">Transmembrane helix</keyword>
<dbReference type="GO" id="GO:0022857">
    <property type="term" value="F:transmembrane transporter activity"/>
    <property type="evidence" value="ECO:0007669"/>
    <property type="project" value="InterPro"/>
</dbReference>
<accession>C2KKC9</accession>
<organism evidence="8 9">
    <name type="scientific">Leuconostoc mesenteroides subsp. cremoris ATCC 19254</name>
    <dbReference type="NCBI Taxonomy" id="586220"/>
    <lineage>
        <taxon>Bacteria</taxon>
        <taxon>Bacillati</taxon>
        <taxon>Bacillota</taxon>
        <taxon>Bacilli</taxon>
        <taxon>Lactobacillales</taxon>
        <taxon>Lactobacillaceae</taxon>
        <taxon>Leuconostoc</taxon>
    </lineage>
</organism>
<dbReference type="HOGENOM" id="CLU_2763872_0_0_9"/>
<dbReference type="PANTHER" id="PTHR42718:SF9">
    <property type="entry name" value="MAJOR FACILITATOR SUPERFAMILY MULTIDRUG TRANSPORTER MFSC"/>
    <property type="match status" value="1"/>
</dbReference>
<evidence type="ECO:0000256" key="6">
    <source>
        <dbReference type="SAM" id="Phobius"/>
    </source>
</evidence>
<comment type="subcellular location">
    <subcellularLocation>
        <location evidence="1">Cell membrane</location>
        <topology evidence="1">Multi-pass membrane protein</topology>
    </subcellularLocation>
</comment>
<dbReference type="Gene3D" id="1.20.1720.10">
    <property type="entry name" value="Multidrug resistance protein D"/>
    <property type="match status" value="1"/>
</dbReference>
<proteinExistence type="predicted"/>
<dbReference type="GO" id="GO:0005886">
    <property type="term" value="C:plasma membrane"/>
    <property type="evidence" value="ECO:0007669"/>
    <property type="project" value="UniProtKB-SubCell"/>
</dbReference>
<feature type="non-terminal residue" evidence="8">
    <location>
        <position position="70"/>
    </location>
</feature>
<reference evidence="8 9" key="1">
    <citation type="submission" date="2009-04" db="EMBL/GenBank/DDBJ databases">
        <authorList>
            <person name="Qin X."/>
            <person name="Bachman B."/>
            <person name="Battles P."/>
            <person name="Bell A."/>
            <person name="Bess C."/>
            <person name="Bickham C."/>
            <person name="Chaboub L."/>
            <person name="Chen D."/>
            <person name="Coyle M."/>
            <person name="Deiros D.R."/>
            <person name="Dinh H."/>
            <person name="Forbes L."/>
            <person name="Fowler G."/>
            <person name="Francisco L."/>
            <person name="Fu Q."/>
            <person name="Gubbala S."/>
            <person name="Hale W."/>
            <person name="Han Y."/>
            <person name="Hemphill L."/>
            <person name="Highlander S.K."/>
            <person name="Hirani K."/>
            <person name="Hogues M."/>
            <person name="Jackson L."/>
            <person name="Jakkamsetti A."/>
            <person name="Javaid M."/>
            <person name="Jiang H."/>
            <person name="Korchina V."/>
            <person name="Kovar C."/>
            <person name="Lara F."/>
            <person name="Lee S."/>
            <person name="Mata R."/>
            <person name="Mathew T."/>
            <person name="Moen C."/>
            <person name="Morales K."/>
            <person name="Munidasa M."/>
            <person name="Nazareth L."/>
            <person name="Ngo R."/>
            <person name="Nguyen L."/>
            <person name="Okwuonu G."/>
            <person name="Ongeri F."/>
            <person name="Patil S."/>
            <person name="Petrosino J."/>
            <person name="Pham C."/>
            <person name="Pham P."/>
            <person name="Pu L.-L."/>
            <person name="Puazo M."/>
            <person name="Raj R."/>
            <person name="Reid J."/>
            <person name="Rouhana J."/>
            <person name="Saada N."/>
            <person name="Shang Y."/>
            <person name="Simmons D."/>
            <person name="Thornton R."/>
            <person name="Warren J."/>
            <person name="Weissenberger G."/>
            <person name="Zhang J."/>
            <person name="Zhang L."/>
            <person name="Zhou C."/>
            <person name="Zhu D."/>
            <person name="Muzny D."/>
            <person name="Worley K."/>
            <person name="Gibbs R."/>
        </authorList>
    </citation>
    <scope>NUCLEOTIDE SEQUENCE [LARGE SCALE GENOMIC DNA]</scope>
    <source>
        <strain evidence="8 9">ATCC 19254</strain>
    </source>
</reference>
<evidence type="ECO:0000259" key="7">
    <source>
        <dbReference type="PROSITE" id="PS50850"/>
    </source>
</evidence>
<dbReference type="InterPro" id="IPR036259">
    <property type="entry name" value="MFS_trans_sf"/>
</dbReference>
<sequence length="70" mass="7300">MQAIAAGSMIPLIQNVVLALYPEKNRGTVIGMIGLVVAFGPALGPTLSGWIIDNLGLAWLFGVLIPLTLV</sequence>
<dbReference type="AlphaFoldDB" id="C2KKC9"/>
<keyword evidence="3 6" id="KW-0812">Transmembrane</keyword>
<evidence type="ECO:0000256" key="1">
    <source>
        <dbReference type="ARBA" id="ARBA00004651"/>
    </source>
</evidence>
<dbReference type="Proteomes" id="UP000004283">
    <property type="component" value="Unassembled WGS sequence"/>
</dbReference>
<evidence type="ECO:0000256" key="5">
    <source>
        <dbReference type="ARBA" id="ARBA00023136"/>
    </source>
</evidence>
<dbReference type="InterPro" id="IPR020846">
    <property type="entry name" value="MFS_dom"/>
</dbReference>
<name>C2KKC9_LEUMC</name>
<gene>
    <name evidence="8" type="ORF">HMPREF0555_1095</name>
</gene>